<reference evidence="2" key="1">
    <citation type="submission" date="2020-05" db="EMBL/GenBank/DDBJ databases">
        <title>Mycena genomes resolve the evolution of fungal bioluminescence.</title>
        <authorList>
            <person name="Tsai I.J."/>
        </authorList>
    </citation>
    <scope>NUCLEOTIDE SEQUENCE</scope>
    <source>
        <strain evidence="2">CCC161011</strain>
    </source>
</reference>
<organism evidence="2 3">
    <name type="scientific">Mycena venus</name>
    <dbReference type="NCBI Taxonomy" id="2733690"/>
    <lineage>
        <taxon>Eukaryota</taxon>
        <taxon>Fungi</taxon>
        <taxon>Dikarya</taxon>
        <taxon>Basidiomycota</taxon>
        <taxon>Agaricomycotina</taxon>
        <taxon>Agaricomycetes</taxon>
        <taxon>Agaricomycetidae</taxon>
        <taxon>Agaricales</taxon>
        <taxon>Marasmiineae</taxon>
        <taxon>Mycenaceae</taxon>
        <taxon>Mycena</taxon>
    </lineage>
</organism>
<protein>
    <submittedName>
        <fullName evidence="2">Uncharacterized protein</fullName>
    </submittedName>
</protein>
<feature type="region of interest" description="Disordered" evidence="1">
    <location>
        <begin position="143"/>
        <end position="171"/>
    </location>
</feature>
<feature type="compositionally biased region" description="Pro residues" evidence="1">
    <location>
        <begin position="223"/>
        <end position="235"/>
    </location>
</feature>
<feature type="region of interest" description="Disordered" evidence="1">
    <location>
        <begin position="219"/>
        <end position="307"/>
    </location>
</feature>
<proteinExistence type="predicted"/>
<feature type="compositionally biased region" description="Low complexity" evidence="1">
    <location>
        <begin position="280"/>
        <end position="300"/>
    </location>
</feature>
<comment type="caution">
    <text evidence="2">The sequence shown here is derived from an EMBL/GenBank/DDBJ whole genome shotgun (WGS) entry which is preliminary data.</text>
</comment>
<evidence type="ECO:0000313" key="3">
    <source>
        <dbReference type="Proteomes" id="UP000620124"/>
    </source>
</evidence>
<dbReference type="Proteomes" id="UP000620124">
    <property type="component" value="Unassembled WGS sequence"/>
</dbReference>
<evidence type="ECO:0000256" key="1">
    <source>
        <dbReference type="SAM" id="MobiDB-lite"/>
    </source>
</evidence>
<accession>A0A8H6Z2K9</accession>
<dbReference type="EMBL" id="JACAZI010000001">
    <property type="protein sequence ID" value="KAF7371460.1"/>
    <property type="molecule type" value="Genomic_DNA"/>
</dbReference>
<name>A0A8H6Z2K9_9AGAR</name>
<gene>
    <name evidence="2" type="ORF">MVEN_00000300</name>
</gene>
<keyword evidence="3" id="KW-1185">Reference proteome</keyword>
<sequence length="307" mass="31118">MRVIPPPCLFPRSFTQALPAPKRTHQTLPYNAMPPKKTPLTRSRATMPALFPAADSSASTPTEIASSGYGDKDAAVAKGKPIPAGLHFTRNATNTYTGSAVKGHTSNSFAPLTADQDTAIDSHSSDDLLAVDITEIDLVSDGNDSDIEAIDNPNLKGSPNSAYTGPGDVTPKPVDPLKLVARRLANAGGNPAPTPAAPVADVPFSMIVAGAQAAIGNGSPFLAPVPQPATEPPTAQPSEDGEPIATKDKGKGRATPNTLPATPPSSSTPPSTADNGAEGTASTATPTTAPTTDPSALDTAINTPLPA</sequence>
<dbReference type="AlphaFoldDB" id="A0A8H6Z2K9"/>
<evidence type="ECO:0000313" key="2">
    <source>
        <dbReference type="EMBL" id="KAF7371460.1"/>
    </source>
</evidence>